<evidence type="ECO:0000313" key="2">
    <source>
        <dbReference type="Proteomes" id="UP000253919"/>
    </source>
</evidence>
<comment type="caution">
    <text evidence="1">The sequence shown here is derived from an EMBL/GenBank/DDBJ whole genome shotgun (WGS) entry which is preliminary data.</text>
</comment>
<protein>
    <recommendedName>
        <fullName evidence="3">N-acetyltransferase domain-containing protein</fullName>
    </recommendedName>
</protein>
<dbReference type="SUPFAM" id="SSF55729">
    <property type="entry name" value="Acyl-CoA N-acyltransferases (Nat)"/>
    <property type="match status" value="1"/>
</dbReference>
<name>A0A369QB87_9BACT</name>
<keyword evidence="2" id="KW-1185">Reference proteome</keyword>
<sequence length="181" mass="20844">MAHYQIKPAADLQAPEIETILKHWAIAGWEDLGEKEFKANFAFSEFHLLTDENFKILAVARLNFAFKIKVADQVYEIAELVGLVAMQKRCGYGRKLMQELITNVKTRKVEVIGFCVKENRPFYQQLQIPILRNQAKQLREPAGEQWLVPEDDDLLAVNLSASHTFLFKSLNFKKLGFLLFS</sequence>
<dbReference type="Proteomes" id="UP000253919">
    <property type="component" value="Unassembled WGS sequence"/>
</dbReference>
<dbReference type="AlphaFoldDB" id="A0A369QB87"/>
<dbReference type="EMBL" id="QASA01000001">
    <property type="protein sequence ID" value="RDC62181.1"/>
    <property type="molecule type" value="Genomic_DNA"/>
</dbReference>
<dbReference type="InterPro" id="IPR016181">
    <property type="entry name" value="Acyl_CoA_acyltransferase"/>
</dbReference>
<reference evidence="1 2" key="1">
    <citation type="submission" date="2018-04" db="EMBL/GenBank/DDBJ databases">
        <title>Adhaeribacter sp. HMF7616 genome sequencing and assembly.</title>
        <authorList>
            <person name="Kang H."/>
            <person name="Kang J."/>
            <person name="Cha I."/>
            <person name="Kim H."/>
            <person name="Joh K."/>
        </authorList>
    </citation>
    <scope>NUCLEOTIDE SEQUENCE [LARGE SCALE GENOMIC DNA]</scope>
    <source>
        <strain evidence="1 2">HMF7616</strain>
    </source>
</reference>
<dbReference type="OrthoDB" id="768656at2"/>
<proteinExistence type="predicted"/>
<organism evidence="1 2">
    <name type="scientific">Adhaeribacter pallidiroseus</name>
    <dbReference type="NCBI Taxonomy" id="2072847"/>
    <lineage>
        <taxon>Bacteria</taxon>
        <taxon>Pseudomonadati</taxon>
        <taxon>Bacteroidota</taxon>
        <taxon>Cytophagia</taxon>
        <taxon>Cytophagales</taxon>
        <taxon>Hymenobacteraceae</taxon>
        <taxon>Adhaeribacter</taxon>
    </lineage>
</organism>
<dbReference type="RefSeq" id="WP_115371655.1">
    <property type="nucleotide sequence ID" value="NZ_QASA01000001.1"/>
</dbReference>
<evidence type="ECO:0000313" key="1">
    <source>
        <dbReference type="EMBL" id="RDC62181.1"/>
    </source>
</evidence>
<accession>A0A369QB87</accession>
<dbReference type="Gene3D" id="3.40.630.30">
    <property type="match status" value="1"/>
</dbReference>
<gene>
    <name evidence="1" type="ORF">AHMF7616_00772</name>
</gene>
<evidence type="ECO:0008006" key="3">
    <source>
        <dbReference type="Google" id="ProtNLM"/>
    </source>
</evidence>